<reference evidence="4" key="1">
    <citation type="journal article" date="2010" name="Genome Biol.">
        <title>Genome sequence of the necrotrophic plant pathogen Pythium ultimum reveals original pathogenicity mechanisms and effector repertoire.</title>
        <authorList>
            <person name="Levesque C.A."/>
            <person name="Brouwer H."/>
            <person name="Cano L."/>
            <person name="Hamilton J.P."/>
            <person name="Holt C."/>
            <person name="Huitema E."/>
            <person name="Raffaele S."/>
            <person name="Robideau G.P."/>
            <person name="Thines M."/>
            <person name="Win J."/>
            <person name="Zerillo M.M."/>
            <person name="Beakes G.W."/>
            <person name="Boore J.L."/>
            <person name="Busam D."/>
            <person name="Dumas B."/>
            <person name="Ferriera S."/>
            <person name="Fuerstenberg S.I."/>
            <person name="Gachon C.M."/>
            <person name="Gaulin E."/>
            <person name="Govers F."/>
            <person name="Grenville-Briggs L."/>
            <person name="Horner N."/>
            <person name="Hostetler J."/>
            <person name="Jiang R.H."/>
            <person name="Johnson J."/>
            <person name="Krajaejun T."/>
            <person name="Lin H."/>
            <person name="Meijer H.J."/>
            <person name="Moore B."/>
            <person name="Morris P."/>
            <person name="Phuntmart V."/>
            <person name="Puiu D."/>
            <person name="Shetty J."/>
            <person name="Stajich J.E."/>
            <person name="Tripathy S."/>
            <person name="Wawra S."/>
            <person name="van West P."/>
            <person name="Whitty B.R."/>
            <person name="Coutinho P.M."/>
            <person name="Henrissat B."/>
            <person name="Martin F."/>
            <person name="Thomas P.D."/>
            <person name="Tyler B.M."/>
            <person name="De Vries R.P."/>
            <person name="Kamoun S."/>
            <person name="Yandell M."/>
            <person name="Tisserat N."/>
            <person name="Buell C.R."/>
        </authorList>
    </citation>
    <scope>NUCLEOTIDE SEQUENCE</scope>
    <source>
        <strain evidence="4">DAOM:BR144</strain>
    </source>
</reference>
<feature type="region of interest" description="Disordered" evidence="1">
    <location>
        <begin position="220"/>
        <end position="240"/>
    </location>
</feature>
<protein>
    <recommendedName>
        <fullName evidence="2">PDZ domain-containing protein</fullName>
    </recommendedName>
</protein>
<keyword evidence="4" id="KW-1185">Reference proteome</keyword>
<dbReference type="SMART" id="SM00228">
    <property type="entry name" value="PDZ"/>
    <property type="match status" value="1"/>
</dbReference>
<dbReference type="InParanoid" id="K3WBA3"/>
<feature type="region of interest" description="Disordered" evidence="1">
    <location>
        <begin position="573"/>
        <end position="597"/>
    </location>
</feature>
<feature type="compositionally biased region" description="Low complexity" evidence="1">
    <location>
        <begin position="11"/>
        <end position="31"/>
    </location>
</feature>
<dbReference type="GO" id="GO:0003723">
    <property type="term" value="F:RNA binding"/>
    <property type="evidence" value="ECO:0007669"/>
    <property type="project" value="TreeGrafter"/>
</dbReference>
<dbReference type="GO" id="GO:0005681">
    <property type="term" value="C:spliceosomal complex"/>
    <property type="evidence" value="ECO:0007669"/>
    <property type="project" value="TreeGrafter"/>
</dbReference>
<dbReference type="Proteomes" id="UP000019132">
    <property type="component" value="Unassembled WGS sequence"/>
</dbReference>
<feature type="domain" description="PDZ" evidence="2">
    <location>
        <begin position="259"/>
        <end position="316"/>
    </location>
</feature>
<dbReference type="VEuPathDB" id="FungiDB:PYU1_G002241"/>
<evidence type="ECO:0000259" key="2">
    <source>
        <dbReference type="PROSITE" id="PS50106"/>
    </source>
</evidence>
<dbReference type="PANTHER" id="PTHR23148">
    <property type="entry name" value="SERINE/ARGININE REGULATED NUCLEAR MATRIX PROTEIN"/>
    <property type="match status" value="1"/>
</dbReference>
<name>K3WBA3_GLOUD</name>
<dbReference type="PANTHER" id="PTHR23148:SF0">
    <property type="entry name" value="SERINE_ARGININE REPETITIVE MATRIX PROTEIN 1"/>
    <property type="match status" value="1"/>
</dbReference>
<feature type="region of interest" description="Disordered" evidence="1">
    <location>
        <begin position="1"/>
        <end position="65"/>
    </location>
</feature>
<dbReference type="SUPFAM" id="SSF50156">
    <property type="entry name" value="PDZ domain-like"/>
    <property type="match status" value="1"/>
</dbReference>
<feature type="compositionally biased region" description="Low complexity" evidence="1">
    <location>
        <begin position="371"/>
        <end position="389"/>
    </location>
</feature>
<feature type="compositionally biased region" description="Low complexity" evidence="1">
    <location>
        <begin position="52"/>
        <end position="65"/>
    </location>
</feature>
<sequence length="762" mass="82184">MSAAVATTPLSGTSARRNSSSSGVTSSSAISQRRMSGAAPPPAPTSAGGSGPSRSSGGSSSNPTAMRMTSLAQAAAAATAAAEAERAKSRAARSKTATTTASITQKSKPRGARQQRDVMARNRVVRAPTAVDPDDSVYLTIGVLGLKFRCLVQTEWPCEAMIATAIAEYHLAYPKCEIPDFNTIYHMEKGQFLPGAELIGRWCVDNDDIELGITEKPASANGSVASGDRGGPRSLASSASSEDTRETFDFAIMFHRLPLGFTLKQNNENIVVANIYPHSTATHYERLETGVTVVQIADTPLENLGLRQVHDLIKNAIIPLEIHFRGYKKPSLRASLLLAAAKPVAKSEESETPKRRQSVPSPKSEDDNNDSASSSTRARARTTSGTSSGKKVAEQAIPVSDERPAKSPHSNSKQRLTSERRKTNASSPYPEHRTFAAGKRSGRSQRNVQQDKEESELLKSLKICDNQSNHGGDGAARVVTSSIKSNGRREKQSPAKKTRQPSPSPVIDGDNEEPADVRDCDRDSNQNEDETEELLVDQIKTLQIALLKKHEEAKQIARQIELFHEKLSAVRSRNGTEVATNPPPLSSSSSAPISSSHLKLRLTPEVLEAMDSKAGVPPKSASYYQSSNVSSISGYSNYSSRSNAPRSARTARRENMRSDVSVASHSSATSERRHSNPRSPRSQCIKNINNRYSYIPQKYSATSTEAPTSLSSRGAVMSRARATRDSFITKSESPGVGYYDVKLTSHVKGGEIGDSDRALPWP</sequence>
<feature type="region of interest" description="Disordered" evidence="1">
    <location>
        <begin position="343"/>
        <end position="533"/>
    </location>
</feature>
<evidence type="ECO:0000313" key="3">
    <source>
        <dbReference type="EnsemblProtists" id="PYU1_T002244"/>
    </source>
</evidence>
<reference evidence="4" key="2">
    <citation type="submission" date="2010-04" db="EMBL/GenBank/DDBJ databases">
        <authorList>
            <person name="Buell R."/>
            <person name="Hamilton J."/>
            <person name="Hostetler J."/>
        </authorList>
    </citation>
    <scope>NUCLEOTIDE SEQUENCE [LARGE SCALE GENOMIC DNA]</scope>
    <source>
        <strain evidence="4">DAOM:BR144</strain>
    </source>
</reference>
<feature type="region of interest" description="Disordered" evidence="1">
    <location>
        <begin position="613"/>
        <end position="685"/>
    </location>
</feature>
<organism evidence="3 4">
    <name type="scientific">Globisporangium ultimum (strain ATCC 200006 / CBS 805.95 / DAOM BR144)</name>
    <name type="common">Pythium ultimum</name>
    <dbReference type="NCBI Taxonomy" id="431595"/>
    <lineage>
        <taxon>Eukaryota</taxon>
        <taxon>Sar</taxon>
        <taxon>Stramenopiles</taxon>
        <taxon>Oomycota</taxon>
        <taxon>Peronosporomycetes</taxon>
        <taxon>Pythiales</taxon>
        <taxon>Pythiaceae</taxon>
        <taxon>Globisporangium</taxon>
    </lineage>
</organism>
<dbReference type="PROSITE" id="PS50106">
    <property type="entry name" value="PDZ"/>
    <property type="match status" value="1"/>
</dbReference>
<feature type="compositionally biased region" description="Low complexity" evidence="1">
    <location>
        <begin position="586"/>
        <end position="596"/>
    </location>
</feature>
<feature type="region of interest" description="Disordered" evidence="1">
    <location>
        <begin position="81"/>
        <end position="116"/>
    </location>
</feature>
<proteinExistence type="predicted"/>
<dbReference type="GO" id="GO:0048024">
    <property type="term" value="P:regulation of mRNA splicing, via spliceosome"/>
    <property type="evidence" value="ECO:0007669"/>
    <property type="project" value="TreeGrafter"/>
</dbReference>
<dbReference type="eggNOG" id="ENOG502QUP0">
    <property type="taxonomic scope" value="Eukaryota"/>
</dbReference>
<dbReference type="Gene3D" id="2.30.42.10">
    <property type="match status" value="1"/>
</dbReference>
<feature type="compositionally biased region" description="Basic and acidic residues" evidence="1">
    <location>
        <begin position="515"/>
        <end position="525"/>
    </location>
</feature>
<dbReference type="InterPro" id="IPR052225">
    <property type="entry name" value="Ser/Arg_repetitive_matrix"/>
</dbReference>
<feature type="compositionally biased region" description="Low complexity" evidence="1">
    <location>
        <begin position="620"/>
        <end position="643"/>
    </location>
</feature>
<dbReference type="InterPro" id="IPR001478">
    <property type="entry name" value="PDZ"/>
</dbReference>
<dbReference type="EnsemblProtists" id="PYU1_T002244">
    <property type="protein sequence ID" value="PYU1_T002244"/>
    <property type="gene ID" value="PYU1_G002241"/>
</dbReference>
<dbReference type="HOGENOM" id="CLU_388081_0_0_1"/>
<feature type="compositionally biased region" description="Basic and acidic residues" evidence="1">
    <location>
        <begin position="345"/>
        <end position="354"/>
    </location>
</feature>
<reference evidence="3" key="3">
    <citation type="submission" date="2014-11" db="UniProtKB">
        <authorList>
            <consortium name="EnsemblProtists"/>
        </authorList>
    </citation>
    <scope>IDENTIFICATION</scope>
    <source>
        <strain evidence="3">DAOM BR144</strain>
    </source>
</reference>
<dbReference type="AlphaFoldDB" id="K3WBA3"/>
<dbReference type="OMA" id="HSTATHY"/>
<accession>K3WBA3</accession>
<dbReference type="InterPro" id="IPR036034">
    <property type="entry name" value="PDZ_sf"/>
</dbReference>
<evidence type="ECO:0000313" key="4">
    <source>
        <dbReference type="Proteomes" id="UP000019132"/>
    </source>
</evidence>
<feature type="compositionally biased region" description="Basic and acidic residues" evidence="1">
    <location>
        <begin position="449"/>
        <end position="459"/>
    </location>
</feature>
<evidence type="ECO:0000256" key="1">
    <source>
        <dbReference type="SAM" id="MobiDB-lite"/>
    </source>
</evidence>